<reference evidence="6" key="2">
    <citation type="submission" date="2008-04" db="EMBL/GenBank/DDBJ databases">
        <title>Draft genome sequence of Providencia stuartii(ATCC 25827).</title>
        <authorList>
            <person name="Sudarsanam P."/>
            <person name="Ley R."/>
            <person name="Guruge J."/>
            <person name="Turnbaugh P.J."/>
            <person name="Mahowald M."/>
            <person name="Liep D."/>
            <person name="Gordon J."/>
        </authorList>
    </citation>
    <scope>NUCLEOTIDE SEQUENCE [LARGE SCALE GENOMIC DNA]</scope>
    <source>
        <strain evidence="6">ATCC 25827</strain>
    </source>
</reference>
<dbReference type="RefSeq" id="WP_004922890.1">
    <property type="nucleotide sequence ID" value="NZ_DS607663.1"/>
</dbReference>
<dbReference type="InterPro" id="IPR052021">
    <property type="entry name" value="Type-I_RS_S_subunit"/>
</dbReference>
<dbReference type="CDD" id="cd17495">
    <property type="entry name" value="RMtype1_S_Cep9333ORF4827P-TRD2-CR2_like"/>
    <property type="match status" value="1"/>
</dbReference>
<name>A0AA86YMC0_PROST</name>
<evidence type="ECO:0000313" key="6">
    <source>
        <dbReference type="Proteomes" id="UP000004506"/>
    </source>
</evidence>
<evidence type="ECO:0000256" key="1">
    <source>
        <dbReference type="ARBA" id="ARBA00010923"/>
    </source>
</evidence>
<reference evidence="5 6" key="3">
    <citation type="submission" date="2008-05" db="EMBL/GenBank/DDBJ databases">
        <authorList>
            <person name="Fulton L."/>
            <person name="Clifton S."/>
            <person name="Fulton B."/>
            <person name="Xu J."/>
            <person name="Minx P."/>
            <person name="Pepin K.H."/>
            <person name="Johnson M."/>
            <person name="Thiruvilangam P."/>
            <person name="Bhonagiri V."/>
            <person name="Nash W.E."/>
            <person name="Mardis E.R."/>
            <person name="Wilson R.K."/>
        </authorList>
    </citation>
    <scope>NUCLEOTIDE SEQUENCE [LARGE SCALE GENOMIC DNA]</scope>
    <source>
        <strain evidence="5 6">ATCC 25827</strain>
    </source>
</reference>
<dbReference type="PANTHER" id="PTHR30408">
    <property type="entry name" value="TYPE-1 RESTRICTION ENZYME ECOKI SPECIFICITY PROTEIN"/>
    <property type="match status" value="1"/>
</dbReference>
<comment type="similarity">
    <text evidence="1">Belongs to the type-I restriction system S methylase family.</text>
</comment>
<protein>
    <submittedName>
        <fullName evidence="5">Type I restriction modification DNA specificity domain protein</fullName>
    </submittedName>
</protein>
<accession>A0AA86YMC0</accession>
<keyword evidence="3" id="KW-0238">DNA-binding</keyword>
<dbReference type="InterPro" id="IPR000055">
    <property type="entry name" value="Restrct_endonuc_typeI_TRD"/>
</dbReference>
<organism evidence="5 6">
    <name type="scientific">Providencia stuartii ATCC 25827</name>
    <dbReference type="NCBI Taxonomy" id="471874"/>
    <lineage>
        <taxon>Bacteria</taxon>
        <taxon>Pseudomonadati</taxon>
        <taxon>Pseudomonadota</taxon>
        <taxon>Gammaproteobacteria</taxon>
        <taxon>Enterobacterales</taxon>
        <taxon>Morganellaceae</taxon>
        <taxon>Providencia</taxon>
    </lineage>
</organism>
<dbReference type="InterPro" id="IPR044946">
    <property type="entry name" value="Restrct_endonuc_typeI_TRD_sf"/>
</dbReference>
<proteinExistence type="inferred from homology"/>
<dbReference type="EMBL" id="ABJD02000101">
    <property type="protein sequence ID" value="EDU60547.1"/>
    <property type="molecule type" value="Genomic_DNA"/>
</dbReference>
<evidence type="ECO:0000256" key="2">
    <source>
        <dbReference type="ARBA" id="ARBA00022747"/>
    </source>
</evidence>
<dbReference type="Gene3D" id="3.90.220.20">
    <property type="entry name" value="DNA methylase specificity domains"/>
    <property type="match status" value="2"/>
</dbReference>
<dbReference type="GO" id="GO:0009307">
    <property type="term" value="P:DNA restriction-modification system"/>
    <property type="evidence" value="ECO:0007669"/>
    <property type="project" value="UniProtKB-KW"/>
</dbReference>
<evidence type="ECO:0000256" key="3">
    <source>
        <dbReference type="ARBA" id="ARBA00023125"/>
    </source>
</evidence>
<evidence type="ECO:0000313" key="5">
    <source>
        <dbReference type="EMBL" id="EDU60547.1"/>
    </source>
</evidence>
<dbReference type="AlphaFoldDB" id="A0AA86YMC0"/>
<feature type="domain" description="Type I restriction modification DNA specificity" evidence="4">
    <location>
        <begin position="1"/>
        <end position="156"/>
    </location>
</feature>
<dbReference type="CDD" id="cd17267">
    <property type="entry name" value="RMtype1_S_EcoAO83I-TRD1-CR1_like"/>
    <property type="match status" value="1"/>
</dbReference>
<sequence>MSEWQNTTLGDVITLHYGKALKTQNRIVGNIPVYSSAGITGYHNEPLVMSKGIIIGRKGTVGKVYYSPEPFWCIDTAYYVLPNETKYDFIWLYYQLGTIGLEELNEDSAVPGLNRTTAYSQDILIPSIAEQKAIASVLSSLDDKIDLLHRQNKTLESMAETLFRQWFVEEAQDDWVHGTLKDEFAFTMGQSPKGSSFNEEQIGTPMFQGNADFGFRFPKERVYTTEPTRFAQKLDTLISVRAPVGAQNMARSKCCIGRGVAAFRHINNPDWYTYTYFKLRCLMDEIKKFNDEGTVFGSISKSDFEKIEVIIPPASIIHNYEIMVKPLNDRVITNCFQIEKLEKLRDTLLPKLMSGEVRVSYTPEEIKQ</sequence>
<dbReference type="SUPFAM" id="SSF116734">
    <property type="entry name" value="DNA methylase specificity domain"/>
    <property type="match status" value="2"/>
</dbReference>
<feature type="domain" description="Type I restriction modification DNA specificity" evidence="4">
    <location>
        <begin position="173"/>
        <end position="316"/>
    </location>
</feature>
<gene>
    <name evidence="5" type="ORF">PROSTU_03754</name>
</gene>
<keyword evidence="2" id="KW-0680">Restriction system</keyword>
<reference evidence="6" key="1">
    <citation type="submission" date="2008-04" db="EMBL/GenBank/DDBJ databases">
        <title>Draft genome sequence of Providencia stuartii (ATCC 25827).</title>
        <authorList>
            <person name="Sudarsanam P."/>
            <person name="Ley R."/>
            <person name="Guruge J."/>
            <person name="Turnbaugh P.J."/>
            <person name="Mahowald M."/>
            <person name="Liep D."/>
            <person name="Gordon J."/>
        </authorList>
    </citation>
    <scope>NUCLEOTIDE SEQUENCE [LARGE SCALE GENOMIC DNA]</scope>
    <source>
        <strain evidence="6">ATCC 25827</strain>
    </source>
</reference>
<dbReference type="Pfam" id="PF01420">
    <property type="entry name" value="Methylase_S"/>
    <property type="match status" value="2"/>
</dbReference>
<dbReference type="GO" id="GO:0003677">
    <property type="term" value="F:DNA binding"/>
    <property type="evidence" value="ECO:0007669"/>
    <property type="project" value="UniProtKB-KW"/>
</dbReference>
<dbReference type="PANTHER" id="PTHR30408:SF12">
    <property type="entry name" value="TYPE I RESTRICTION ENZYME MJAVIII SPECIFICITY SUBUNIT"/>
    <property type="match status" value="1"/>
</dbReference>
<evidence type="ECO:0000259" key="4">
    <source>
        <dbReference type="Pfam" id="PF01420"/>
    </source>
</evidence>
<comment type="caution">
    <text evidence="5">The sequence shown here is derived from an EMBL/GenBank/DDBJ whole genome shotgun (WGS) entry which is preliminary data.</text>
</comment>
<dbReference type="Proteomes" id="UP000004506">
    <property type="component" value="Unassembled WGS sequence"/>
</dbReference>